<evidence type="ECO:0000256" key="2">
    <source>
        <dbReference type="ARBA" id="ARBA00022692"/>
    </source>
</evidence>
<sequence>MYTALLERTLFSHAPIHDDDDNSGQLMGSAITLTIFVFLVVAMRVYCRAYLLRNMGADDWTMIAAAFAILGLTVPNFIACMHYGAGRHTWVLPVEWISPARKVGYIAQIFYFASLGFCKASLILFIMRVTSSRTTLLVSWGLLIAVSCYSIAALLISIFPCRPIGYQWKVLAPGGKNLKGECLDQRVTQYTLPAINILTDICIWLLQLKMIWNVQLPRRQKLSLIGIFAVGGLGVIAGILRLFAIQGLVNSTDPSWTALDLSIWSIVEASISIICGSAPAIKPFFSKFLPGLLGSSGKSSIHPTQETFGSGGHSRRTKPKSHSISYALSSLNPLAHRGETSSTEELGLGPSTKIEGQTATRSIAGSEECLNENEGNGHVGIKEGVKVKTEVQVQFEERV</sequence>
<evidence type="ECO:0000256" key="7">
    <source>
        <dbReference type="SAM" id="Phobius"/>
    </source>
</evidence>
<protein>
    <recommendedName>
        <fullName evidence="8">Rhodopsin domain-containing protein</fullName>
    </recommendedName>
</protein>
<keyword evidence="2 7" id="KW-0812">Transmembrane</keyword>
<keyword evidence="10" id="KW-1185">Reference proteome</keyword>
<evidence type="ECO:0000313" key="10">
    <source>
        <dbReference type="Proteomes" id="UP000244722"/>
    </source>
</evidence>
<dbReference type="OrthoDB" id="5022096at2759"/>
<dbReference type="Proteomes" id="UP000244722">
    <property type="component" value="Unassembled WGS sequence"/>
</dbReference>
<dbReference type="GO" id="GO:0016020">
    <property type="term" value="C:membrane"/>
    <property type="evidence" value="ECO:0007669"/>
    <property type="project" value="UniProtKB-SubCell"/>
</dbReference>
<comment type="caution">
    <text evidence="9">The sequence shown here is derived from an EMBL/GenBank/DDBJ whole genome shotgun (WGS) entry which is preliminary data.</text>
</comment>
<feature type="domain" description="Rhodopsin" evidence="8">
    <location>
        <begin position="43"/>
        <end position="286"/>
    </location>
</feature>
<evidence type="ECO:0000259" key="8">
    <source>
        <dbReference type="Pfam" id="PF20684"/>
    </source>
</evidence>
<keyword evidence="4 7" id="KW-0472">Membrane</keyword>
<proteinExistence type="inferred from homology"/>
<comment type="similarity">
    <text evidence="5">Belongs to the SAT4 family.</text>
</comment>
<reference evidence="9 10" key="1">
    <citation type="submission" date="2017-04" db="EMBL/GenBank/DDBJ databases">
        <title>Draft genome sequence of Tuber borchii Vittad., a whitish edible truffle.</title>
        <authorList>
            <consortium name="DOE Joint Genome Institute"/>
            <person name="Murat C."/>
            <person name="Kuo A."/>
            <person name="Barry K.W."/>
            <person name="Clum A."/>
            <person name="Dockter R.B."/>
            <person name="Fauchery L."/>
            <person name="Iotti M."/>
            <person name="Kohler A."/>
            <person name="Labutti K."/>
            <person name="Lindquist E.A."/>
            <person name="Lipzen A."/>
            <person name="Ohm R.A."/>
            <person name="Wang M."/>
            <person name="Grigoriev I.V."/>
            <person name="Zambonelli A."/>
            <person name="Martin F.M."/>
        </authorList>
    </citation>
    <scope>NUCLEOTIDE SEQUENCE [LARGE SCALE GENOMIC DNA]</scope>
    <source>
        <strain evidence="9 10">Tbo3840</strain>
    </source>
</reference>
<dbReference type="EMBL" id="NESQ01000156">
    <property type="protein sequence ID" value="PUU77294.1"/>
    <property type="molecule type" value="Genomic_DNA"/>
</dbReference>
<keyword evidence="3 7" id="KW-1133">Transmembrane helix</keyword>
<comment type="subcellular location">
    <subcellularLocation>
        <location evidence="1">Membrane</location>
        <topology evidence="1">Multi-pass membrane protein</topology>
    </subcellularLocation>
</comment>
<organism evidence="9 10">
    <name type="scientific">Tuber borchii</name>
    <name type="common">White truffle</name>
    <dbReference type="NCBI Taxonomy" id="42251"/>
    <lineage>
        <taxon>Eukaryota</taxon>
        <taxon>Fungi</taxon>
        <taxon>Dikarya</taxon>
        <taxon>Ascomycota</taxon>
        <taxon>Pezizomycotina</taxon>
        <taxon>Pezizomycetes</taxon>
        <taxon>Pezizales</taxon>
        <taxon>Tuberaceae</taxon>
        <taxon>Tuber</taxon>
    </lineage>
</organism>
<feature type="transmembrane region" description="Helical" evidence="7">
    <location>
        <begin position="59"/>
        <end position="85"/>
    </location>
</feature>
<accession>A0A2T6ZPD6</accession>
<evidence type="ECO:0000256" key="4">
    <source>
        <dbReference type="ARBA" id="ARBA00023136"/>
    </source>
</evidence>
<feature type="transmembrane region" description="Helical" evidence="7">
    <location>
        <begin position="137"/>
        <end position="159"/>
    </location>
</feature>
<name>A0A2T6ZPD6_TUBBO</name>
<dbReference type="Pfam" id="PF20684">
    <property type="entry name" value="Fung_rhodopsin"/>
    <property type="match status" value="1"/>
</dbReference>
<feature type="transmembrane region" description="Helical" evidence="7">
    <location>
        <begin position="105"/>
        <end position="125"/>
    </location>
</feature>
<dbReference type="InterPro" id="IPR052337">
    <property type="entry name" value="SAT4-like"/>
</dbReference>
<evidence type="ECO:0000256" key="3">
    <source>
        <dbReference type="ARBA" id="ARBA00022989"/>
    </source>
</evidence>
<gene>
    <name evidence="9" type="ORF">B9Z19DRAFT_1050542</name>
</gene>
<evidence type="ECO:0000256" key="6">
    <source>
        <dbReference type="SAM" id="MobiDB-lite"/>
    </source>
</evidence>
<evidence type="ECO:0000256" key="5">
    <source>
        <dbReference type="ARBA" id="ARBA00038359"/>
    </source>
</evidence>
<dbReference type="PANTHER" id="PTHR33048">
    <property type="entry name" value="PTH11-LIKE INTEGRAL MEMBRANE PROTEIN (AFU_ORTHOLOGUE AFUA_5G11245)"/>
    <property type="match status" value="1"/>
</dbReference>
<feature type="region of interest" description="Disordered" evidence="6">
    <location>
        <begin position="338"/>
        <end position="383"/>
    </location>
</feature>
<feature type="transmembrane region" description="Helical" evidence="7">
    <location>
        <begin position="194"/>
        <end position="212"/>
    </location>
</feature>
<dbReference type="PANTHER" id="PTHR33048:SF129">
    <property type="entry name" value="INTEGRAL MEMBRANE PROTEIN-RELATED"/>
    <property type="match status" value="1"/>
</dbReference>
<dbReference type="InterPro" id="IPR049326">
    <property type="entry name" value="Rhodopsin_dom_fungi"/>
</dbReference>
<evidence type="ECO:0000313" key="9">
    <source>
        <dbReference type="EMBL" id="PUU77294.1"/>
    </source>
</evidence>
<feature type="transmembrane region" description="Helical" evidence="7">
    <location>
        <begin position="26"/>
        <end position="47"/>
    </location>
</feature>
<dbReference type="AlphaFoldDB" id="A0A2T6ZPD6"/>
<feature type="compositionally biased region" description="Polar residues" evidence="6">
    <location>
        <begin position="354"/>
        <end position="363"/>
    </location>
</feature>
<evidence type="ECO:0000256" key="1">
    <source>
        <dbReference type="ARBA" id="ARBA00004141"/>
    </source>
</evidence>
<feature type="transmembrane region" description="Helical" evidence="7">
    <location>
        <begin position="224"/>
        <end position="249"/>
    </location>
</feature>
<dbReference type="STRING" id="42251.A0A2T6ZPD6"/>